<dbReference type="EMBL" id="KK106801">
    <property type="protein sequence ID" value="KIY91339.1"/>
    <property type="molecule type" value="Genomic_DNA"/>
</dbReference>
<feature type="compositionally biased region" description="Basic residues" evidence="1">
    <location>
        <begin position="61"/>
        <end position="79"/>
    </location>
</feature>
<evidence type="ECO:0000313" key="3">
    <source>
        <dbReference type="Proteomes" id="UP000054498"/>
    </source>
</evidence>
<keyword evidence="3" id="KW-1185">Reference proteome</keyword>
<accession>A0A0D2LH25</accession>
<reference evidence="2 3" key="1">
    <citation type="journal article" date="2013" name="BMC Genomics">
        <title>Reconstruction of the lipid metabolism for the microalga Monoraphidium neglectum from its genome sequence reveals characteristics suitable for biofuel production.</title>
        <authorList>
            <person name="Bogen C."/>
            <person name="Al-Dilaimi A."/>
            <person name="Albersmeier A."/>
            <person name="Wichmann J."/>
            <person name="Grundmann M."/>
            <person name="Rupp O."/>
            <person name="Lauersen K.J."/>
            <person name="Blifernez-Klassen O."/>
            <person name="Kalinowski J."/>
            <person name="Goesmann A."/>
            <person name="Mussgnug J.H."/>
            <person name="Kruse O."/>
        </authorList>
    </citation>
    <scope>NUCLEOTIDE SEQUENCE [LARGE SCALE GENOMIC DNA]</scope>
    <source>
        <strain evidence="2 3">SAG 48.87</strain>
    </source>
</reference>
<feature type="region of interest" description="Disordered" evidence="1">
    <location>
        <begin position="55"/>
        <end position="79"/>
    </location>
</feature>
<proteinExistence type="predicted"/>
<feature type="non-terminal residue" evidence="2">
    <location>
        <position position="79"/>
    </location>
</feature>
<organism evidence="2 3">
    <name type="scientific">Monoraphidium neglectum</name>
    <dbReference type="NCBI Taxonomy" id="145388"/>
    <lineage>
        <taxon>Eukaryota</taxon>
        <taxon>Viridiplantae</taxon>
        <taxon>Chlorophyta</taxon>
        <taxon>core chlorophytes</taxon>
        <taxon>Chlorophyceae</taxon>
        <taxon>CS clade</taxon>
        <taxon>Sphaeropleales</taxon>
        <taxon>Selenastraceae</taxon>
        <taxon>Monoraphidium</taxon>
    </lineage>
</organism>
<gene>
    <name evidence="2" type="ORF">MNEG_16625</name>
</gene>
<dbReference type="KEGG" id="mng:MNEG_16625"/>
<dbReference type="AlphaFoldDB" id="A0A0D2LH25"/>
<evidence type="ECO:0000256" key="1">
    <source>
        <dbReference type="SAM" id="MobiDB-lite"/>
    </source>
</evidence>
<evidence type="ECO:0000313" key="2">
    <source>
        <dbReference type="EMBL" id="KIY91339.1"/>
    </source>
</evidence>
<dbReference type="Proteomes" id="UP000054498">
    <property type="component" value="Unassembled WGS sequence"/>
</dbReference>
<sequence length="79" mass="8236">AECLPLPAAPAAAQIVSRPSFPVIWGAGCSSARSRGGLNGGSAVRAATLAHEDARDGCGRHRDRVPRGHGVRARVRRLE</sequence>
<protein>
    <submittedName>
        <fullName evidence="2">Uncharacterized protein</fullName>
    </submittedName>
</protein>
<name>A0A0D2LH25_9CHLO</name>
<feature type="non-terminal residue" evidence="2">
    <location>
        <position position="1"/>
    </location>
</feature>
<dbReference type="RefSeq" id="XP_013890359.1">
    <property type="nucleotide sequence ID" value="XM_014034905.1"/>
</dbReference>
<dbReference type="GeneID" id="25734403"/>